<keyword evidence="2" id="KW-1133">Transmembrane helix</keyword>
<feature type="compositionally biased region" description="Low complexity" evidence="1">
    <location>
        <begin position="82"/>
        <end position="110"/>
    </location>
</feature>
<dbReference type="AlphaFoldDB" id="A0A553Z1D6"/>
<feature type="compositionally biased region" description="Low complexity" evidence="1">
    <location>
        <begin position="61"/>
        <end position="74"/>
    </location>
</feature>
<keyword evidence="2" id="KW-0812">Transmembrane</keyword>
<keyword evidence="4" id="KW-1185">Reference proteome</keyword>
<feature type="transmembrane region" description="Helical" evidence="2">
    <location>
        <begin position="261"/>
        <end position="281"/>
    </location>
</feature>
<name>A0A553Z1D6_9ACTN</name>
<feature type="compositionally biased region" description="Pro residues" evidence="1">
    <location>
        <begin position="39"/>
        <end position="60"/>
    </location>
</feature>
<feature type="transmembrane region" description="Helical" evidence="2">
    <location>
        <begin position="173"/>
        <end position="194"/>
    </location>
</feature>
<protein>
    <submittedName>
        <fullName evidence="3">ABC transporter permease subunit</fullName>
    </submittedName>
</protein>
<organism evidence="3 4">
    <name type="scientific">Streptomyces benahoarensis</name>
    <dbReference type="NCBI Taxonomy" id="2595054"/>
    <lineage>
        <taxon>Bacteria</taxon>
        <taxon>Bacillati</taxon>
        <taxon>Actinomycetota</taxon>
        <taxon>Actinomycetes</taxon>
        <taxon>Kitasatosporales</taxon>
        <taxon>Streptomycetaceae</taxon>
        <taxon>Streptomyces</taxon>
    </lineage>
</organism>
<evidence type="ECO:0000256" key="1">
    <source>
        <dbReference type="SAM" id="MobiDB-lite"/>
    </source>
</evidence>
<sequence>MLTAQQLPAHQGDGPPPQPLAAGGGLAKEPGTMMLKAPAAPPGQPGPGAPQPGAPVPAGQPGPAAQIPQAGAPQAPQPPAQGPGAPAQQPGPAFHQGQPHPGAPQGAPAGYTSPIPVRSTHLGHALASEWTKIRSVRSTLWTLGALFVLIFGIGTLTALALGTQRYVDPKLGMAFFGVLLGTLCIIPLGVLVISSEYGTGMIRTTMTACPRRARVLAAKAIVFTALAFVITTITTTLVAVLTNGMVSGPDPTSGEWFRVTVGAGLYVSVLGLLALAVGSLLRHSAGAISAMLGLVLLPMLLAVFMLGSESLKSVSKALIEYSVPNSLASLYGNPFLGTDTGPQGWEPLWILIGVTAVVLGAAFAAQSKRDV</sequence>
<dbReference type="Proteomes" id="UP000320888">
    <property type="component" value="Unassembled WGS sequence"/>
</dbReference>
<accession>A0A553Z1D6</accession>
<dbReference type="GO" id="GO:0140359">
    <property type="term" value="F:ABC-type transporter activity"/>
    <property type="evidence" value="ECO:0007669"/>
    <property type="project" value="InterPro"/>
</dbReference>
<feature type="transmembrane region" description="Helical" evidence="2">
    <location>
        <begin position="215"/>
        <end position="241"/>
    </location>
</feature>
<feature type="transmembrane region" description="Helical" evidence="2">
    <location>
        <begin position="288"/>
        <end position="307"/>
    </location>
</feature>
<evidence type="ECO:0000256" key="2">
    <source>
        <dbReference type="SAM" id="Phobius"/>
    </source>
</evidence>
<proteinExistence type="predicted"/>
<comment type="caution">
    <text evidence="3">The sequence shown here is derived from an EMBL/GenBank/DDBJ whole genome shotgun (WGS) entry which is preliminary data.</text>
</comment>
<dbReference type="PANTHER" id="PTHR37305">
    <property type="entry name" value="INTEGRAL MEMBRANE PROTEIN-RELATED"/>
    <property type="match status" value="1"/>
</dbReference>
<dbReference type="EMBL" id="VKLS01000317">
    <property type="protein sequence ID" value="TSB35308.1"/>
    <property type="molecule type" value="Genomic_DNA"/>
</dbReference>
<dbReference type="Pfam" id="PF12679">
    <property type="entry name" value="ABC2_membrane_2"/>
    <property type="match status" value="1"/>
</dbReference>
<gene>
    <name evidence="3" type="ORF">FNZ23_21235</name>
</gene>
<feature type="region of interest" description="Disordered" evidence="1">
    <location>
        <begin position="1"/>
        <end position="115"/>
    </location>
</feature>
<keyword evidence="2" id="KW-0472">Membrane</keyword>
<reference evidence="3 4" key="1">
    <citation type="submission" date="2019-07" db="EMBL/GenBank/DDBJ databases">
        <title>Draft genome for Streptomyces benahoarensis MZ03-48.</title>
        <authorList>
            <person name="Gonzalez-Pimentel J.L."/>
        </authorList>
    </citation>
    <scope>NUCLEOTIDE SEQUENCE [LARGE SCALE GENOMIC DNA]</scope>
    <source>
        <strain evidence="3 4">MZ03-48</strain>
    </source>
</reference>
<evidence type="ECO:0000313" key="4">
    <source>
        <dbReference type="Proteomes" id="UP000320888"/>
    </source>
</evidence>
<dbReference type="GO" id="GO:0005886">
    <property type="term" value="C:plasma membrane"/>
    <property type="evidence" value="ECO:0007669"/>
    <property type="project" value="UniProtKB-SubCell"/>
</dbReference>
<feature type="transmembrane region" description="Helical" evidence="2">
    <location>
        <begin position="348"/>
        <end position="365"/>
    </location>
</feature>
<evidence type="ECO:0000313" key="3">
    <source>
        <dbReference type="EMBL" id="TSB35308.1"/>
    </source>
</evidence>
<feature type="transmembrane region" description="Helical" evidence="2">
    <location>
        <begin position="140"/>
        <end position="161"/>
    </location>
</feature>
<dbReference type="PANTHER" id="PTHR37305:SF1">
    <property type="entry name" value="MEMBRANE PROTEIN"/>
    <property type="match status" value="1"/>
</dbReference>